<dbReference type="InterPro" id="IPR002528">
    <property type="entry name" value="MATE_fam"/>
</dbReference>
<reference evidence="4" key="1">
    <citation type="submission" date="2019-07" db="EMBL/GenBank/DDBJ databases">
        <authorList>
            <person name="Dittberner H."/>
        </authorList>
    </citation>
    <scope>NUCLEOTIDE SEQUENCE [LARGE SCALE GENOMIC DNA]</scope>
</reference>
<keyword evidence="3" id="KW-1133">Transmembrane helix</keyword>
<gene>
    <name evidence="4" type="ORF">ANE_LOCUS24395</name>
</gene>
<dbReference type="Proteomes" id="UP000489600">
    <property type="component" value="Unassembled WGS sequence"/>
</dbReference>
<comment type="similarity">
    <text evidence="1">Belongs to the multi antimicrobial extrusion (MATE) (TC 2.A.66.1) family.</text>
</comment>
<evidence type="ECO:0000256" key="2">
    <source>
        <dbReference type="SAM" id="MobiDB-lite"/>
    </source>
</evidence>
<keyword evidence="3" id="KW-0472">Membrane</keyword>
<proteinExistence type="inferred from homology"/>
<dbReference type="AlphaFoldDB" id="A0A565CKA0"/>
<dbReference type="EMBL" id="CABITT030000008">
    <property type="protein sequence ID" value="VVB13951.1"/>
    <property type="molecule type" value="Genomic_DNA"/>
</dbReference>
<dbReference type="Pfam" id="PF01554">
    <property type="entry name" value="MatE"/>
    <property type="match status" value="1"/>
</dbReference>
<dbReference type="PANTHER" id="PTHR11206">
    <property type="entry name" value="MULTIDRUG RESISTANCE PROTEIN"/>
    <property type="match status" value="1"/>
</dbReference>
<keyword evidence="3" id="KW-0812">Transmembrane</keyword>
<feature type="transmembrane region" description="Helical" evidence="3">
    <location>
        <begin position="103"/>
        <end position="126"/>
    </location>
</feature>
<comment type="caution">
    <text evidence="4">The sequence shown here is derived from an EMBL/GenBank/DDBJ whole genome shotgun (WGS) entry which is preliminary data.</text>
</comment>
<evidence type="ECO:0000313" key="4">
    <source>
        <dbReference type="EMBL" id="VVB13951.1"/>
    </source>
</evidence>
<dbReference type="GO" id="GO:0042910">
    <property type="term" value="F:xenobiotic transmembrane transporter activity"/>
    <property type="evidence" value="ECO:0007669"/>
    <property type="project" value="InterPro"/>
</dbReference>
<evidence type="ECO:0000256" key="3">
    <source>
        <dbReference type="SAM" id="Phobius"/>
    </source>
</evidence>
<name>A0A565CKA0_9BRAS</name>
<dbReference type="GO" id="GO:0015297">
    <property type="term" value="F:antiporter activity"/>
    <property type="evidence" value="ECO:0007669"/>
    <property type="project" value="InterPro"/>
</dbReference>
<evidence type="ECO:0000313" key="5">
    <source>
        <dbReference type="Proteomes" id="UP000489600"/>
    </source>
</evidence>
<dbReference type="GO" id="GO:0016020">
    <property type="term" value="C:membrane"/>
    <property type="evidence" value="ECO:0007669"/>
    <property type="project" value="InterPro"/>
</dbReference>
<keyword evidence="5" id="KW-1185">Reference proteome</keyword>
<protein>
    <submittedName>
        <fullName evidence="4">Uncharacterized protein</fullName>
    </submittedName>
</protein>
<feature type="transmembrane region" description="Helical" evidence="3">
    <location>
        <begin position="182"/>
        <end position="206"/>
    </location>
</feature>
<feature type="transmembrane region" description="Helical" evidence="3">
    <location>
        <begin position="77"/>
        <end position="97"/>
    </location>
</feature>
<sequence length="279" mass="30533">MSDQRSKTNRWNWEVSGFEPRKSSSNASFEETSHRTTGPLVRRNSISTASLPPHSSLLPKKQALASKVNGLKEKVKVVAISSGVALTVHVCVSWLFVYGLKLGVIGTMATINVSWWLNVFILFTYITCGGCPITWPGFSIEAFTGLWEYVKLSVSSGIMICLDNWYYKILIVMTGNLKDAKIAIDSLSICMSIDALEMMIPFAFFAATGVRVANELGAGNGKGARFAMIVSGVWAGMILGGTAIQTLILIFITMRCDWAKEAQKASVRVKKWSGSEARN</sequence>
<organism evidence="4 5">
    <name type="scientific">Arabis nemorensis</name>
    <dbReference type="NCBI Taxonomy" id="586526"/>
    <lineage>
        <taxon>Eukaryota</taxon>
        <taxon>Viridiplantae</taxon>
        <taxon>Streptophyta</taxon>
        <taxon>Embryophyta</taxon>
        <taxon>Tracheophyta</taxon>
        <taxon>Spermatophyta</taxon>
        <taxon>Magnoliopsida</taxon>
        <taxon>eudicotyledons</taxon>
        <taxon>Gunneridae</taxon>
        <taxon>Pentapetalae</taxon>
        <taxon>rosids</taxon>
        <taxon>malvids</taxon>
        <taxon>Brassicales</taxon>
        <taxon>Brassicaceae</taxon>
        <taxon>Arabideae</taxon>
        <taxon>Arabis</taxon>
    </lineage>
</organism>
<feature type="transmembrane region" description="Helical" evidence="3">
    <location>
        <begin position="226"/>
        <end position="252"/>
    </location>
</feature>
<dbReference type="OrthoDB" id="1688605at2759"/>
<accession>A0A565CKA0</accession>
<evidence type="ECO:0000256" key="1">
    <source>
        <dbReference type="ARBA" id="ARBA00010199"/>
    </source>
</evidence>
<feature type="region of interest" description="Disordered" evidence="2">
    <location>
        <begin position="18"/>
        <end position="39"/>
    </location>
</feature>